<dbReference type="InterPro" id="IPR022684">
    <property type="entry name" value="Calpain_cysteine_protease"/>
</dbReference>
<feature type="active site" evidence="5 6">
    <location>
        <position position="81"/>
    </location>
</feature>
<dbReference type="OrthoDB" id="424753at2759"/>
<dbReference type="SUPFAM" id="SSF54001">
    <property type="entry name" value="Cysteine proteinases"/>
    <property type="match status" value="1"/>
</dbReference>
<reference evidence="10 11" key="1">
    <citation type="journal article" date="2014" name="Nat. Genet.">
        <title>Whole-genome sequence of a flatfish provides insights into ZW sex chromosome evolution and adaptation to a benthic lifestyle.</title>
        <authorList>
            <person name="Chen S."/>
            <person name="Zhang G."/>
            <person name="Shao C."/>
            <person name="Huang Q."/>
            <person name="Liu G."/>
            <person name="Zhang P."/>
            <person name="Song W."/>
            <person name="An N."/>
            <person name="Chalopin D."/>
            <person name="Volff J.N."/>
            <person name="Hong Y."/>
            <person name="Li Q."/>
            <person name="Sha Z."/>
            <person name="Zhou H."/>
            <person name="Xie M."/>
            <person name="Yu Q."/>
            <person name="Liu Y."/>
            <person name="Xiang H."/>
            <person name="Wang N."/>
            <person name="Wu K."/>
            <person name="Yang C."/>
            <person name="Zhou Q."/>
            <person name="Liao X."/>
            <person name="Yang L."/>
            <person name="Hu Q."/>
            <person name="Zhang J."/>
            <person name="Meng L."/>
            <person name="Jin L."/>
            <person name="Tian Y."/>
            <person name="Lian J."/>
            <person name="Yang J."/>
            <person name="Miao G."/>
            <person name="Liu S."/>
            <person name="Liang Z."/>
            <person name="Yan F."/>
            <person name="Li Y."/>
            <person name="Sun B."/>
            <person name="Zhang H."/>
            <person name="Zhang J."/>
            <person name="Zhu Y."/>
            <person name="Du M."/>
            <person name="Zhao Y."/>
            <person name="Schartl M."/>
            <person name="Tang Q."/>
            <person name="Wang J."/>
        </authorList>
    </citation>
    <scope>NUCLEOTIDE SEQUENCE</scope>
</reference>
<dbReference type="Ensembl" id="ENSCSET00000001943.1">
    <property type="protein sequence ID" value="ENSCSEP00000001910.1"/>
    <property type="gene ID" value="ENSCSEG00000001293.1"/>
</dbReference>
<dbReference type="GO" id="GO:0005737">
    <property type="term" value="C:cytoplasm"/>
    <property type="evidence" value="ECO:0007669"/>
    <property type="project" value="TreeGrafter"/>
</dbReference>
<dbReference type="PANTHER" id="PTHR10183:SF405">
    <property type="entry name" value="CALPAIN-5"/>
    <property type="match status" value="1"/>
</dbReference>
<dbReference type="InterPro" id="IPR038765">
    <property type="entry name" value="Papain-like_cys_pep_sf"/>
</dbReference>
<evidence type="ECO:0000313" key="11">
    <source>
        <dbReference type="Proteomes" id="UP000265120"/>
    </source>
</evidence>
<keyword evidence="2 6" id="KW-0645">Protease</keyword>
<evidence type="ECO:0000256" key="3">
    <source>
        <dbReference type="ARBA" id="ARBA00022801"/>
    </source>
</evidence>
<protein>
    <submittedName>
        <fullName evidence="10">Calpain-5-like</fullName>
    </submittedName>
</protein>
<evidence type="ECO:0000256" key="5">
    <source>
        <dbReference type="PIRSR" id="PIRSR622684-1"/>
    </source>
</evidence>
<evidence type="ECO:0000259" key="9">
    <source>
        <dbReference type="PROSITE" id="PS50203"/>
    </source>
</evidence>
<evidence type="ECO:0000256" key="1">
    <source>
        <dbReference type="ARBA" id="ARBA00007623"/>
    </source>
</evidence>
<dbReference type="FunFam" id="2.60.120.380:FF:000009">
    <property type="entry name" value="Calpain-6"/>
    <property type="match status" value="1"/>
</dbReference>
<dbReference type="STRING" id="244447.ENSCSEP00000001910"/>
<dbReference type="Gene3D" id="3.90.70.10">
    <property type="entry name" value="Cysteine proteinases"/>
    <property type="match status" value="1"/>
</dbReference>
<dbReference type="InterPro" id="IPR022682">
    <property type="entry name" value="Calpain_domain_III"/>
</dbReference>
<dbReference type="Gene3D" id="2.60.120.380">
    <property type="match status" value="1"/>
</dbReference>
<evidence type="ECO:0000259" key="8">
    <source>
        <dbReference type="PROSITE" id="PS50004"/>
    </source>
</evidence>
<dbReference type="KEGG" id="csem:103386843"/>
<dbReference type="InterPro" id="IPR035892">
    <property type="entry name" value="C2_domain_sf"/>
</dbReference>
<dbReference type="Pfam" id="PF01067">
    <property type="entry name" value="Calpain_III"/>
    <property type="match status" value="1"/>
</dbReference>
<comment type="similarity">
    <text evidence="1">Belongs to the peptidase C2 family.</text>
</comment>
<evidence type="ECO:0000313" key="10">
    <source>
        <dbReference type="Ensembl" id="ENSCSEP00000001910.1"/>
    </source>
</evidence>
<dbReference type="InterPro" id="IPR000008">
    <property type="entry name" value="C2_dom"/>
</dbReference>
<feature type="region of interest" description="Disordered" evidence="7">
    <location>
        <begin position="391"/>
        <end position="427"/>
    </location>
</feature>
<dbReference type="SUPFAM" id="SSF49562">
    <property type="entry name" value="C2 domain (Calcium/lipid-binding domain, CaLB)"/>
    <property type="match status" value="1"/>
</dbReference>
<evidence type="ECO:0000256" key="7">
    <source>
        <dbReference type="SAM" id="MobiDB-lite"/>
    </source>
</evidence>
<dbReference type="OMA" id="PRSHWRE"/>
<keyword evidence="3 6" id="KW-0378">Hydrolase</keyword>
<dbReference type="InParanoid" id="A0A3P8UNR8"/>
<reference evidence="10" key="2">
    <citation type="submission" date="2025-08" db="UniProtKB">
        <authorList>
            <consortium name="Ensembl"/>
        </authorList>
    </citation>
    <scope>IDENTIFICATION</scope>
</reference>
<evidence type="ECO:0000256" key="6">
    <source>
        <dbReference type="PROSITE-ProRule" id="PRU00239"/>
    </source>
</evidence>
<dbReference type="InterPro" id="IPR001300">
    <property type="entry name" value="Peptidase_C2_calpain_cat"/>
</dbReference>
<dbReference type="SMART" id="SM00720">
    <property type="entry name" value="calpain_III"/>
    <property type="match status" value="1"/>
</dbReference>
<dbReference type="InterPro" id="IPR000169">
    <property type="entry name" value="Pept_cys_AS"/>
</dbReference>
<dbReference type="Proteomes" id="UP000265120">
    <property type="component" value="Chromosome 1"/>
</dbReference>
<dbReference type="RefSeq" id="XP_008319491.1">
    <property type="nucleotide sequence ID" value="XM_008321269.3"/>
</dbReference>
<dbReference type="Pfam" id="PF00648">
    <property type="entry name" value="Peptidase_C2"/>
    <property type="match status" value="1"/>
</dbReference>
<feature type="active site" evidence="5 6">
    <location>
        <position position="253"/>
    </location>
</feature>
<dbReference type="PROSITE" id="PS50004">
    <property type="entry name" value="C2"/>
    <property type="match status" value="1"/>
</dbReference>
<sequence length="713" mass="81544">MPERMTQFQGQSFHKLRRACRRRGALFKDPLFPTTAQSLFYKRELPSGLAWKRPREICKDPRLFVDGISTRDLYQGSLGNCWMMAAISCLASEPSLWKKVIPDHVEQEWNPKRIDQYAGIFHFRFWRFGRWVDVVVDDRLPVNEDGVLLFCRSATPREFWSALLEKAYAKLNGCYEALEGGNTAEALIDFTGGVSESLSLDREALSLHSDHRRAFFQTLAKAHDGKALITCSIRPTEGEAVESVLDCGLVRGHAYGITAVRKLRLGDKFSKSGGMSRIFMVRMRNPWGTSDWTGAWSQRSEEWQQMSRAEREKLGLTVRDVGEFWMDIKDFCGYFTDVVVCRLVERALLWPKSHWREERCYGEWTPAPTSPGSSPSSIVLHNNYALTLGKPNIRPEGMEQRGRRREARLGESHQQNRGKCERGKEVKKGLEDNEGGIWEAQVDKRSRCGGCINHRETFLHNPQFMFEIRAKDEEVLICLQQEDRRIKRKDGGGENLPIGFEVLKVEVNRCSRVQCVVEQAASSVYMDSRSVTLRATFAAGRYVVLPTTFLPGVPGHFLLRVFSHSRIRLRELKEDLPSSSAFQCFLPRPKVVTSVHLRRASGLNPPKEEAPDVYAIVRCESDTIRTQVFKAEGNPEFNLRAIFYRRYPDINISIQLWVKGHLWDSILGVAQLQTSNSDRNRSHVMDLGTRHFGSRYRGCVYVETSSSICLTDL</sequence>
<dbReference type="Pfam" id="PF00168">
    <property type="entry name" value="C2"/>
    <property type="match status" value="1"/>
</dbReference>
<reference evidence="10" key="3">
    <citation type="submission" date="2025-09" db="UniProtKB">
        <authorList>
            <consortium name="Ensembl"/>
        </authorList>
    </citation>
    <scope>IDENTIFICATION</scope>
</reference>
<evidence type="ECO:0000256" key="4">
    <source>
        <dbReference type="ARBA" id="ARBA00022807"/>
    </source>
</evidence>
<feature type="domain" description="Calpain catalytic" evidence="9">
    <location>
        <begin position="26"/>
        <end position="344"/>
    </location>
</feature>
<evidence type="ECO:0000256" key="2">
    <source>
        <dbReference type="ARBA" id="ARBA00022670"/>
    </source>
</evidence>
<feature type="compositionally biased region" description="Basic and acidic residues" evidence="7">
    <location>
        <begin position="418"/>
        <end position="427"/>
    </location>
</feature>
<feature type="active site" evidence="5 6">
    <location>
        <position position="285"/>
    </location>
</feature>
<dbReference type="PRINTS" id="PR00704">
    <property type="entry name" value="CALPAIN"/>
</dbReference>
<dbReference type="RefSeq" id="XP_024916061.1">
    <property type="nucleotide sequence ID" value="XM_025060293.1"/>
</dbReference>
<dbReference type="GO" id="GO:0004198">
    <property type="term" value="F:calcium-dependent cysteine-type endopeptidase activity"/>
    <property type="evidence" value="ECO:0007669"/>
    <property type="project" value="InterPro"/>
</dbReference>
<dbReference type="FunFam" id="3.90.70.10:FF:000064">
    <property type="entry name" value="calpain-6"/>
    <property type="match status" value="1"/>
</dbReference>
<dbReference type="PANTHER" id="PTHR10183">
    <property type="entry name" value="CALPAIN"/>
    <property type="match status" value="1"/>
</dbReference>
<dbReference type="InterPro" id="IPR036213">
    <property type="entry name" value="Calpain_III_sf"/>
</dbReference>
<dbReference type="SUPFAM" id="SSF49758">
    <property type="entry name" value="Calpain large subunit, middle domain (domain III)"/>
    <property type="match status" value="1"/>
</dbReference>
<dbReference type="GeneTree" id="ENSGT00940000156128"/>
<feature type="compositionally biased region" description="Basic and acidic residues" evidence="7">
    <location>
        <begin position="396"/>
        <end position="411"/>
    </location>
</feature>
<dbReference type="SMART" id="SM00230">
    <property type="entry name" value="CysPc"/>
    <property type="match status" value="1"/>
</dbReference>
<dbReference type="CDD" id="cd00044">
    <property type="entry name" value="CysPc"/>
    <property type="match status" value="1"/>
</dbReference>
<dbReference type="GO" id="GO:0006508">
    <property type="term" value="P:proteolysis"/>
    <property type="evidence" value="ECO:0007669"/>
    <property type="project" value="UniProtKB-KW"/>
</dbReference>
<accession>A0A3P8UNR8</accession>
<dbReference type="PROSITE" id="PS50203">
    <property type="entry name" value="CALPAIN_CAT"/>
    <property type="match status" value="1"/>
</dbReference>
<dbReference type="InterPro" id="IPR022683">
    <property type="entry name" value="Calpain_III"/>
</dbReference>
<feature type="domain" description="C2" evidence="8">
    <location>
        <begin position="568"/>
        <end position="687"/>
    </location>
</feature>
<dbReference type="Gene3D" id="2.60.40.150">
    <property type="entry name" value="C2 domain"/>
    <property type="match status" value="1"/>
</dbReference>
<name>A0A3P8UNR8_CYNSE</name>
<keyword evidence="11" id="KW-1185">Reference proteome</keyword>
<organism evidence="10 11">
    <name type="scientific">Cynoglossus semilaevis</name>
    <name type="common">Tongue sole</name>
    <dbReference type="NCBI Taxonomy" id="244447"/>
    <lineage>
        <taxon>Eukaryota</taxon>
        <taxon>Metazoa</taxon>
        <taxon>Chordata</taxon>
        <taxon>Craniata</taxon>
        <taxon>Vertebrata</taxon>
        <taxon>Euteleostomi</taxon>
        <taxon>Actinopterygii</taxon>
        <taxon>Neopterygii</taxon>
        <taxon>Teleostei</taxon>
        <taxon>Neoteleostei</taxon>
        <taxon>Acanthomorphata</taxon>
        <taxon>Carangaria</taxon>
        <taxon>Pleuronectiformes</taxon>
        <taxon>Pleuronectoidei</taxon>
        <taxon>Cynoglossidae</taxon>
        <taxon>Cynoglossinae</taxon>
        <taxon>Cynoglossus</taxon>
    </lineage>
</organism>
<dbReference type="PROSITE" id="PS00139">
    <property type="entry name" value="THIOL_PROTEASE_CYS"/>
    <property type="match status" value="1"/>
</dbReference>
<dbReference type="AlphaFoldDB" id="A0A3P8UNR8"/>
<proteinExistence type="inferred from homology"/>
<dbReference type="GeneID" id="103386843"/>
<keyword evidence="4 6" id="KW-0788">Thiol protease</keyword>